<organism evidence="1 2">
    <name type="scientific">Paraglomus occultum</name>
    <dbReference type="NCBI Taxonomy" id="144539"/>
    <lineage>
        <taxon>Eukaryota</taxon>
        <taxon>Fungi</taxon>
        <taxon>Fungi incertae sedis</taxon>
        <taxon>Mucoromycota</taxon>
        <taxon>Glomeromycotina</taxon>
        <taxon>Glomeromycetes</taxon>
        <taxon>Paraglomerales</taxon>
        <taxon>Paraglomeraceae</taxon>
        <taxon>Paraglomus</taxon>
    </lineage>
</organism>
<name>A0A9N9G2E3_9GLOM</name>
<reference evidence="1" key="1">
    <citation type="submission" date="2021-06" db="EMBL/GenBank/DDBJ databases">
        <authorList>
            <person name="Kallberg Y."/>
            <person name="Tangrot J."/>
            <person name="Rosling A."/>
        </authorList>
    </citation>
    <scope>NUCLEOTIDE SEQUENCE</scope>
    <source>
        <strain evidence="1">IA702</strain>
    </source>
</reference>
<gene>
    <name evidence="1" type="ORF">POCULU_LOCUS6075</name>
</gene>
<keyword evidence="2" id="KW-1185">Reference proteome</keyword>
<evidence type="ECO:0000313" key="2">
    <source>
        <dbReference type="Proteomes" id="UP000789572"/>
    </source>
</evidence>
<dbReference type="Proteomes" id="UP000789572">
    <property type="component" value="Unassembled WGS sequence"/>
</dbReference>
<dbReference type="EMBL" id="CAJVPJ010001048">
    <property type="protein sequence ID" value="CAG8572661.1"/>
    <property type="molecule type" value="Genomic_DNA"/>
</dbReference>
<comment type="caution">
    <text evidence="1">The sequence shown here is derived from an EMBL/GenBank/DDBJ whole genome shotgun (WGS) entry which is preliminary data.</text>
</comment>
<dbReference type="AlphaFoldDB" id="A0A9N9G2E3"/>
<dbReference type="OrthoDB" id="10495605at2759"/>
<evidence type="ECO:0000313" key="1">
    <source>
        <dbReference type="EMBL" id="CAG8572661.1"/>
    </source>
</evidence>
<sequence length="150" mass="17151">MEVSNARSQKKLVCPLFVVEVPRITEDAYHEAATERVDCDEESIMDHQRIKEIDFIEWIGNNRISLLKKDIAMFLNHSGTSDQAIDTLSNTQLSSTSRENRLLAIPITTATGMFWARKSRRLEKGQFGVIGIQVLGRMFRLNVLIRDDVE</sequence>
<protein>
    <submittedName>
        <fullName evidence="1">1215_t:CDS:1</fullName>
    </submittedName>
</protein>
<feature type="non-terminal residue" evidence="1">
    <location>
        <position position="150"/>
    </location>
</feature>
<accession>A0A9N9G2E3</accession>
<proteinExistence type="predicted"/>